<reference evidence="1" key="1">
    <citation type="submission" date="2023-06" db="EMBL/GenBank/DDBJ databases">
        <authorList>
            <consortium name="Lawrence Berkeley National Laboratory"/>
            <person name="Ahrendt S."/>
            <person name="Sahu N."/>
            <person name="Indic B."/>
            <person name="Wong-Bajracharya J."/>
            <person name="Merenyi Z."/>
            <person name="Ke H.-M."/>
            <person name="Monk M."/>
            <person name="Kocsube S."/>
            <person name="Drula E."/>
            <person name="Lipzen A."/>
            <person name="Balint B."/>
            <person name="Henrissat B."/>
            <person name="Andreopoulos B."/>
            <person name="Martin F.M."/>
            <person name="Harder C.B."/>
            <person name="Rigling D."/>
            <person name="Ford K.L."/>
            <person name="Foster G.D."/>
            <person name="Pangilinan J."/>
            <person name="Papanicolaou A."/>
            <person name="Barry K."/>
            <person name="LaButti K."/>
            <person name="Viragh M."/>
            <person name="Koriabine M."/>
            <person name="Yan M."/>
            <person name="Riley R."/>
            <person name="Champramary S."/>
            <person name="Plett K.L."/>
            <person name="Tsai I.J."/>
            <person name="Slot J."/>
            <person name="Sipos G."/>
            <person name="Plett J."/>
            <person name="Nagy L.G."/>
            <person name="Grigoriev I.V."/>
        </authorList>
    </citation>
    <scope>NUCLEOTIDE SEQUENCE</scope>
    <source>
        <strain evidence="1">ICMP 16352</strain>
    </source>
</reference>
<accession>A0AA39UAX2</accession>
<keyword evidence="2" id="KW-1185">Reference proteome</keyword>
<protein>
    <submittedName>
        <fullName evidence="1">Uncharacterized protein</fullName>
    </submittedName>
</protein>
<dbReference type="Proteomes" id="UP001175227">
    <property type="component" value="Unassembled WGS sequence"/>
</dbReference>
<organism evidence="1 2">
    <name type="scientific">Armillaria novae-zelandiae</name>
    <dbReference type="NCBI Taxonomy" id="153914"/>
    <lineage>
        <taxon>Eukaryota</taxon>
        <taxon>Fungi</taxon>
        <taxon>Dikarya</taxon>
        <taxon>Basidiomycota</taxon>
        <taxon>Agaricomycotina</taxon>
        <taxon>Agaricomycetes</taxon>
        <taxon>Agaricomycetidae</taxon>
        <taxon>Agaricales</taxon>
        <taxon>Marasmiineae</taxon>
        <taxon>Physalacriaceae</taxon>
        <taxon>Armillaria</taxon>
    </lineage>
</organism>
<dbReference type="AlphaFoldDB" id="A0AA39UAX2"/>
<dbReference type="EMBL" id="JAUEPR010000044">
    <property type="protein sequence ID" value="KAK0472020.1"/>
    <property type="molecule type" value="Genomic_DNA"/>
</dbReference>
<comment type="caution">
    <text evidence="1">The sequence shown here is derived from an EMBL/GenBank/DDBJ whole genome shotgun (WGS) entry which is preliminary data.</text>
</comment>
<name>A0AA39UAX2_9AGAR</name>
<evidence type="ECO:0000313" key="1">
    <source>
        <dbReference type="EMBL" id="KAK0472020.1"/>
    </source>
</evidence>
<evidence type="ECO:0000313" key="2">
    <source>
        <dbReference type="Proteomes" id="UP001175227"/>
    </source>
</evidence>
<sequence>MTSKPLADIIKSFPPLPPLDRGHVTEWLRMIAFIAWCHGVPNRQWADIVIHFVPNDNVLSKGILSLMPTPMMDWAAFEPAASRILVTLHSDVGMAAGIIGGIATAPVSSALQAIIAARTAFVTSSFALPSNLIADTARSVRQIVDDIRVDQEAMIQKTSSGVYLLLGPVIMALDRTSAANFLADGFKIIGDLGKGLALVEETCSQKRYLAFGIEYSSKVSSKL</sequence>
<proteinExistence type="predicted"/>
<gene>
    <name evidence="1" type="ORF">IW261DRAFT_1509696</name>
</gene>